<protein>
    <submittedName>
        <fullName evidence="2">Hypothetical_protein</fullName>
    </submittedName>
</protein>
<evidence type="ECO:0000313" key="3">
    <source>
        <dbReference type="EMBL" id="CAL5971452.1"/>
    </source>
</evidence>
<dbReference type="Proteomes" id="UP001642409">
    <property type="component" value="Unassembled WGS sequence"/>
</dbReference>
<feature type="region of interest" description="Disordered" evidence="1">
    <location>
        <begin position="1"/>
        <end position="50"/>
    </location>
</feature>
<name>A0ABP1GM43_9EUKA</name>
<comment type="caution">
    <text evidence="2">The sequence shown here is derived from an EMBL/GenBank/DDBJ whole genome shotgun (WGS) entry which is preliminary data.</text>
</comment>
<sequence length="126" mass="14602">MKQNMLAPLTPIVSSRLGKQQQKNDLLIQQERRQSSIKQQEITSQKSLKSLKPNKQDKYLNFIQIKELGNNWQDGQKTQRQTQSISNIDYAKLRQLSSVTATQEDTESEYEIDMDLLTDLIGDIFD</sequence>
<feature type="compositionally biased region" description="Polar residues" evidence="1">
    <location>
        <begin position="36"/>
        <end position="48"/>
    </location>
</feature>
<dbReference type="EMBL" id="CAXDID020000002">
    <property type="protein sequence ID" value="CAL5971449.1"/>
    <property type="molecule type" value="Genomic_DNA"/>
</dbReference>
<evidence type="ECO:0000313" key="4">
    <source>
        <dbReference type="Proteomes" id="UP001642409"/>
    </source>
</evidence>
<evidence type="ECO:0000313" key="2">
    <source>
        <dbReference type="EMBL" id="CAL5971449.1"/>
    </source>
</evidence>
<evidence type="ECO:0000256" key="1">
    <source>
        <dbReference type="SAM" id="MobiDB-lite"/>
    </source>
</evidence>
<keyword evidence="4" id="KW-1185">Reference proteome</keyword>
<accession>A0ABP1GM43</accession>
<dbReference type="EMBL" id="CAXDID020000002">
    <property type="protein sequence ID" value="CAL5971452.1"/>
    <property type="molecule type" value="Genomic_DNA"/>
</dbReference>
<organism evidence="2 4">
    <name type="scientific">Hexamita inflata</name>
    <dbReference type="NCBI Taxonomy" id="28002"/>
    <lineage>
        <taxon>Eukaryota</taxon>
        <taxon>Metamonada</taxon>
        <taxon>Diplomonadida</taxon>
        <taxon>Hexamitidae</taxon>
        <taxon>Hexamitinae</taxon>
        <taxon>Hexamita</taxon>
    </lineage>
</organism>
<gene>
    <name evidence="2" type="ORF">HINF_LOCUS1389</name>
    <name evidence="3" type="ORF">HINF_LOCUS1392</name>
</gene>
<reference evidence="2 4" key="1">
    <citation type="submission" date="2024-07" db="EMBL/GenBank/DDBJ databases">
        <authorList>
            <person name="Akdeniz Z."/>
        </authorList>
    </citation>
    <scope>NUCLEOTIDE SEQUENCE [LARGE SCALE GENOMIC DNA]</scope>
</reference>
<proteinExistence type="predicted"/>